<evidence type="ECO:0000256" key="1">
    <source>
        <dbReference type="PROSITE-ProRule" id="PRU00175"/>
    </source>
</evidence>
<sequence length="177" mass="19519">MAWHLKQSLTILLNFNSSMDEAHHDHHTLEFSPLFIGLLGVLVEVIMVTTFHCIVVRTNNQEELPSSSSTNSSSNTTASNSTVALMAMCIYRQLECKEETCAVCLSEFNEGDEIGILPKCAHIFHVQCINKWLCSNPNCPLRRAGIVPWPQNDVAVSLPDSGGVPPPELYEVPHFGG</sequence>
<organism evidence="4 5">
    <name type="scientific">Ilex paraguariensis</name>
    <name type="common">yerba mate</name>
    <dbReference type="NCBI Taxonomy" id="185542"/>
    <lineage>
        <taxon>Eukaryota</taxon>
        <taxon>Viridiplantae</taxon>
        <taxon>Streptophyta</taxon>
        <taxon>Embryophyta</taxon>
        <taxon>Tracheophyta</taxon>
        <taxon>Spermatophyta</taxon>
        <taxon>Magnoliopsida</taxon>
        <taxon>eudicotyledons</taxon>
        <taxon>Gunneridae</taxon>
        <taxon>Pentapetalae</taxon>
        <taxon>asterids</taxon>
        <taxon>campanulids</taxon>
        <taxon>Aquifoliales</taxon>
        <taxon>Aquifoliaceae</taxon>
        <taxon>Ilex</taxon>
    </lineage>
</organism>
<dbReference type="AlphaFoldDB" id="A0ABC8U7K6"/>
<dbReference type="InterPro" id="IPR013083">
    <property type="entry name" value="Znf_RING/FYVE/PHD"/>
</dbReference>
<keyword evidence="5" id="KW-1185">Reference proteome</keyword>
<keyword evidence="2" id="KW-1133">Transmembrane helix</keyword>
<dbReference type="SUPFAM" id="SSF57850">
    <property type="entry name" value="RING/U-box"/>
    <property type="match status" value="1"/>
</dbReference>
<accession>A0ABC8U7K6</accession>
<comment type="caution">
    <text evidence="4">The sequence shown here is derived from an EMBL/GenBank/DDBJ whole genome shotgun (WGS) entry which is preliminary data.</text>
</comment>
<evidence type="ECO:0000313" key="5">
    <source>
        <dbReference type="Proteomes" id="UP001642360"/>
    </source>
</evidence>
<keyword evidence="1" id="KW-0862">Zinc</keyword>
<dbReference type="Pfam" id="PF13639">
    <property type="entry name" value="zf-RING_2"/>
    <property type="match status" value="1"/>
</dbReference>
<dbReference type="PANTHER" id="PTHR45676">
    <property type="entry name" value="RING-H2 FINGER PROTEIN ATL51-RELATED"/>
    <property type="match status" value="1"/>
</dbReference>
<feature type="transmembrane region" description="Helical" evidence="2">
    <location>
        <begin position="34"/>
        <end position="56"/>
    </location>
</feature>
<dbReference type="EMBL" id="CAUOFW020007157">
    <property type="protein sequence ID" value="CAK9177759.1"/>
    <property type="molecule type" value="Genomic_DNA"/>
</dbReference>
<proteinExistence type="predicted"/>
<evidence type="ECO:0000256" key="2">
    <source>
        <dbReference type="SAM" id="Phobius"/>
    </source>
</evidence>
<dbReference type="Gene3D" id="3.30.40.10">
    <property type="entry name" value="Zinc/RING finger domain, C3HC4 (zinc finger)"/>
    <property type="match status" value="1"/>
</dbReference>
<keyword evidence="2" id="KW-0812">Transmembrane</keyword>
<name>A0ABC8U7K6_9AQUA</name>
<protein>
    <recommendedName>
        <fullName evidence="3">RING-type domain-containing protein</fullName>
    </recommendedName>
</protein>
<evidence type="ECO:0000259" key="3">
    <source>
        <dbReference type="PROSITE" id="PS50089"/>
    </source>
</evidence>
<keyword evidence="1" id="KW-0479">Metal-binding</keyword>
<dbReference type="InterPro" id="IPR001841">
    <property type="entry name" value="Znf_RING"/>
</dbReference>
<dbReference type="GO" id="GO:0008270">
    <property type="term" value="F:zinc ion binding"/>
    <property type="evidence" value="ECO:0007669"/>
    <property type="project" value="UniProtKB-KW"/>
</dbReference>
<dbReference type="Proteomes" id="UP001642360">
    <property type="component" value="Unassembled WGS sequence"/>
</dbReference>
<dbReference type="PANTHER" id="PTHR45676:SF167">
    <property type="entry name" value="RING-TYPE E3 UBIQUITIN TRANSFERASE"/>
    <property type="match status" value="1"/>
</dbReference>
<gene>
    <name evidence="4" type="ORF">ILEXP_LOCUS47680</name>
</gene>
<dbReference type="PROSITE" id="PS50089">
    <property type="entry name" value="ZF_RING_2"/>
    <property type="match status" value="1"/>
</dbReference>
<evidence type="ECO:0000313" key="4">
    <source>
        <dbReference type="EMBL" id="CAK9177759.1"/>
    </source>
</evidence>
<keyword evidence="2" id="KW-0472">Membrane</keyword>
<feature type="domain" description="RING-type" evidence="3">
    <location>
        <begin position="101"/>
        <end position="143"/>
    </location>
</feature>
<keyword evidence="1" id="KW-0863">Zinc-finger</keyword>
<reference evidence="4 5" key="1">
    <citation type="submission" date="2024-02" db="EMBL/GenBank/DDBJ databases">
        <authorList>
            <person name="Vignale AGUSTIN F."/>
            <person name="Sosa J E."/>
            <person name="Modenutti C."/>
        </authorList>
    </citation>
    <scope>NUCLEOTIDE SEQUENCE [LARGE SCALE GENOMIC DNA]</scope>
</reference>